<evidence type="ECO:0000313" key="2">
    <source>
        <dbReference type="EMBL" id="UTD15065.1"/>
    </source>
</evidence>
<evidence type="ECO:0000256" key="1">
    <source>
        <dbReference type="SAM" id="MobiDB-lite"/>
    </source>
</evidence>
<evidence type="ECO:0000313" key="3">
    <source>
        <dbReference type="Proteomes" id="UP001056837"/>
    </source>
</evidence>
<feature type="compositionally biased region" description="Acidic residues" evidence="1">
    <location>
        <begin position="557"/>
        <end position="579"/>
    </location>
</feature>
<dbReference type="RefSeq" id="WP_253680788.1">
    <property type="nucleotide sequence ID" value="NZ_CP050861.1"/>
</dbReference>
<accession>A0AAE9MNW9</accession>
<name>A0AAE9MNW9_9FLAO</name>
<reference evidence="2" key="1">
    <citation type="submission" date="2020-04" db="EMBL/GenBank/DDBJ databases">
        <title>Tenacibaculum mesophilum bac2.</title>
        <authorList>
            <person name="Li M."/>
        </authorList>
    </citation>
    <scope>NUCLEOTIDE SEQUENCE</scope>
    <source>
        <strain evidence="2">Bac2</strain>
    </source>
</reference>
<protein>
    <submittedName>
        <fullName evidence="2">RNA-directed DNA polymerase</fullName>
    </submittedName>
</protein>
<proteinExistence type="predicted"/>
<organism evidence="2 3">
    <name type="scientific">Tenacibaculum mesophilum</name>
    <dbReference type="NCBI Taxonomy" id="104268"/>
    <lineage>
        <taxon>Bacteria</taxon>
        <taxon>Pseudomonadati</taxon>
        <taxon>Bacteroidota</taxon>
        <taxon>Flavobacteriia</taxon>
        <taxon>Flavobacteriales</taxon>
        <taxon>Flavobacteriaceae</taxon>
        <taxon>Tenacibaculum</taxon>
    </lineage>
</organism>
<keyword evidence="2" id="KW-0548">Nucleotidyltransferase</keyword>
<feature type="region of interest" description="Disordered" evidence="1">
    <location>
        <begin position="549"/>
        <end position="587"/>
    </location>
</feature>
<sequence>MQLKKLLSKGYFPKELPPPFNSESFGDKSRYINKKWTDLLNYNQARRPGESGKDANKRFRKDYIEKYGSSSLIEFSIAKGIFSRRKLEIPNPKQYLDLSNPVVDNWKTIRDYFDISNYSQSKPVLFEAKRALKTKSKSLNNFKFEAISKSFGRKVELRLDILNFYPTIYTHSIPWSLLGKEDAKKYFKIKSTRQAHFNTLLSTDAKARLYKLGDTIDTLVRNCNERQSIGIPIGPDTSFLVAELIGCRIDKEIQNSLAGISHECIRYYDDYFFYLNSVGDADNVLKKVQKILYEFRLETNEFKVSINQLPFKYVDDWSLTLSNFKFNSANNYELRNYFSQLISLVDKNKKQSSWIINYGLQRFEYGNVKISRKHFDIFLTFLLQLLLFDPSNIDQVFKILLSYEYYLSKKRKDKIENVLNQIIEEHSILNHSFEVSWALWFYKSFRIKCHRDYLTLVLASNDSISKLICVDLINSKLFKGRKPALANLIASLNSNSVFNEDWLIAYETFRKKWLNFGTRNLLDKNEFFEILDYYDVTFYDSTRQIETSFSVNPPPEIEPDDFDSWFDDFLNEDDDEDETKEEKKAKY</sequence>
<gene>
    <name evidence="2" type="ORF">HER15_06085</name>
</gene>
<dbReference type="GO" id="GO:0003964">
    <property type="term" value="F:RNA-directed DNA polymerase activity"/>
    <property type="evidence" value="ECO:0007669"/>
    <property type="project" value="UniProtKB-KW"/>
</dbReference>
<dbReference type="CDD" id="cd01646">
    <property type="entry name" value="RT_Bac_retron_I"/>
    <property type="match status" value="1"/>
</dbReference>
<keyword evidence="2" id="KW-0808">Transferase</keyword>
<dbReference type="AlphaFoldDB" id="A0AAE9MNW9"/>
<keyword evidence="2" id="KW-0695">RNA-directed DNA polymerase</keyword>
<dbReference type="Proteomes" id="UP001056837">
    <property type="component" value="Chromosome"/>
</dbReference>
<dbReference type="EMBL" id="CP050861">
    <property type="protein sequence ID" value="UTD15065.1"/>
    <property type="molecule type" value="Genomic_DNA"/>
</dbReference>